<dbReference type="Proteomes" id="UP000198287">
    <property type="component" value="Unassembled WGS sequence"/>
</dbReference>
<feature type="compositionally biased region" description="Basic and acidic residues" evidence="1">
    <location>
        <begin position="133"/>
        <end position="144"/>
    </location>
</feature>
<evidence type="ECO:0000313" key="3">
    <source>
        <dbReference type="EMBL" id="OXA49507.1"/>
    </source>
</evidence>
<comment type="caution">
    <text evidence="3">The sequence shown here is derived from an EMBL/GenBank/DDBJ whole genome shotgun (WGS) entry which is preliminary data.</text>
</comment>
<feature type="transmembrane region" description="Helical" evidence="2">
    <location>
        <begin position="58"/>
        <end position="76"/>
    </location>
</feature>
<dbReference type="EMBL" id="LNIX01000010">
    <property type="protein sequence ID" value="OXA49507.1"/>
    <property type="molecule type" value="Genomic_DNA"/>
</dbReference>
<keyword evidence="2" id="KW-0812">Transmembrane</keyword>
<evidence type="ECO:0000313" key="4">
    <source>
        <dbReference type="Proteomes" id="UP000198287"/>
    </source>
</evidence>
<sequence length="185" mass="21016">MARSLVSLITWIRDISLPSSNIPLVVSLTKMTLIIDPLPIRISKDIFVITKDNKGRRLAAILVLLLHLAVVLKWVFDQWFAPVNRTAPIWKFVYIYYCMTLFSAVVVFIAHITLQNGETVSLLNTALQLERDSKSNGRTSRGEGNDVENQGAEQVKPKEETVHKFGAFLYGHERCWMKFEILAQG</sequence>
<keyword evidence="2" id="KW-1133">Transmembrane helix</keyword>
<feature type="region of interest" description="Disordered" evidence="1">
    <location>
        <begin position="133"/>
        <end position="156"/>
    </location>
</feature>
<proteinExistence type="predicted"/>
<evidence type="ECO:0000256" key="2">
    <source>
        <dbReference type="SAM" id="Phobius"/>
    </source>
</evidence>
<gene>
    <name evidence="3" type="ORF">Fcan01_15715</name>
</gene>
<dbReference type="AlphaFoldDB" id="A0A226DXT0"/>
<feature type="transmembrane region" description="Helical" evidence="2">
    <location>
        <begin position="92"/>
        <end position="114"/>
    </location>
</feature>
<keyword evidence="4" id="KW-1185">Reference proteome</keyword>
<protein>
    <submittedName>
        <fullName evidence="3">Uncharacterized protein</fullName>
    </submittedName>
</protein>
<organism evidence="3 4">
    <name type="scientific">Folsomia candida</name>
    <name type="common">Springtail</name>
    <dbReference type="NCBI Taxonomy" id="158441"/>
    <lineage>
        <taxon>Eukaryota</taxon>
        <taxon>Metazoa</taxon>
        <taxon>Ecdysozoa</taxon>
        <taxon>Arthropoda</taxon>
        <taxon>Hexapoda</taxon>
        <taxon>Collembola</taxon>
        <taxon>Entomobryomorpha</taxon>
        <taxon>Isotomoidea</taxon>
        <taxon>Isotomidae</taxon>
        <taxon>Proisotominae</taxon>
        <taxon>Folsomia</taxon>
    </lineage>
</organism>
<name>A0A226DXT0_FOLCA</name>
<keyword evidence="2" id="KW-0472">Membrane</keyword>
<evidence type="ECO:0000256" key="1">
    <source>
        <dbReference type="SAM" id="MobiDB-lite"/>
    </source>
</evidence>
<reference evidence="3 4" key="1">
    <citation type="submission" date="2015-12" db="EMBL/GenBank/DDBJ databases">
        <title>The genome of Folsomia candida.</title>
        <authorList>
            <person name="Faddeeva A."/>
            <person name="Derks M.F."/>
            <person name="Anvar Y."/>
            <person name="Smit S."/>
            <person name="Van Straalen N."/>
            <person name="Roelofs D."/>
        </authorList>
    </citation>
    <scope>NUCLEOTIDE SEQUENCE [LARGE SCALE GENOMIC DNA]</scope>
    <source>
        <strain evidence="3 4">VU population</strain>
        <tissue evidence="3">Whole body</tissue>
    </source>
</reference>
<accession>A0A226DXT0</accession>